<proteinExistence type="predicted"/>
<feature type="transmembrane region" description="Helical" evidence="1">
    <location>
        <begin position="57"/>
        <end position="82"/>
    </location>
</feature>
<keyword evidence="4" id="KW-1185">Reference proteome</keyword>
<comment type="caution">
    <text evidence="2">The sequence shown here is derived from an EMBL/GenBank/DDBJ whole genome shotgun (WGS) entry which is preliminary data.</text>
</comment>
<evidence type="ECO:0000313" key="2">
    <source>
        <dbReference type="EMBL" id="NJI02402.1"/>
    </source>
</evidence>
<evidence type="ECO:0000313" key="4">
    <source>
        <dbReference type="Proteomes" id="UP000195208"/>
    </source>
</evidence>
<dbReference type="AlphaFoldDB" id="A0AAW9YSB5"/>
<dbReference type="EMBL" id="NEFX01000015">
    <property type="protein sequence ID" value="OTW30714.1"/>
    <property type="molecule type" value="Genomic_DNA"/>
</dbReference>
<dbReference type="RefSeq" id="WP_060551566.1">
    <property type="nucleotide sequence ID" value="NZ_CP009623.1"/>
</dbReference>
<organism evidence="2 5">
    <name type="scientific">Staphylococcus agnetis</name>
    <dbReference type="NCBI Taxonomy" id="985762"/>
    <lineage>
        <taxon>Bacteria</taxon>
        <taxon>Bacillati</taxon>
        <taxon>Bacillota</taxon>
        <taxon>Bacilli</taxon>
        <taxon>Bacillales</taxon>
        <taxon>Staphylococcaceae</taxon>
        <taxon>Staphylococcus</taxon>
    </lineage>
</organism>
<keyword evidence="1" id="KW-1133">Transmembrane helix</keyword>
<sequence>MFTFTKKFWHNSKSQRGTLLLANFVNFIILALIASLIVVPFLVLLQSFYMSAMMGQIDINSIIFLVIAFIVLGSLLFIFLMYPLLTGSIRTFYNVLQSEKRLKITDIFKTFTGGRWLKAVIIGVFVLLTIFLIIVANGLFEQLLNIITEKIISTLDISDPNFTLIMIVKLIISLLLSIVPLFGFIFIINMTTAFVEDPQRKIGEIIKLGWKTIFNKQKTFLKFFIGIIIINLLVLLLSIPTQILQRFLIEQLSYDMIQFVKGVISIIFALIRFIFYFVIAGTAVQYFMNFGKKEA</sequence>
<dbReference type="KEGG" id="sagq:EP23_06520"/>
<dbReference type="GeneID" id="57692231"/>
<keyword evidence="1" id="KW-0812">Transmembrane</keyword>
<accession>A0AAW9YSB5</accession>
<dbReference type="EMBL" id="WMFL01000072">
    <property type="protein sequence ID" value="NJI02402.1"/>
    <property type="molecule type" value="Genomic_DNA"/>
</dbReference>
<reference evidence="3 4" key="1">
    <citation type="submission" date="2017-04" db="EMBL/GenBank/DDBJ databases">
        <title>Staphylococcus agnetis, a potential pathogen in the broiler production.</title>
        <authorList>
            <person name="Poulsen L."/>
        </authorList>
    </citation>
    <scope>NUCLEOTIDE SEQUENCE [LARGE SCALE GENOMIC DNA]</scope>
    <source>
        <strain evidence="3 4">723_310714_2_2_spleen</strain>
    </source>
</reference>
<feature type="transmembrane region" description="Helical" evidence="1">
    <location>
        <begin position="116"/>
        <end position="140"/>
    </location>
</feature>
<feature type="transmembrane region" description="Helical" evidence="1">
    <location>
        <begin position="220"/>
        <end position="239"/>
    </location>
</feature>
<protein>
    <recommendedName>
        <fullName evidence="6">Lytic transglycosylase</fullName>
    </recommendedName>
</protein>
<name>A0AAW9YSB5_9STAP</name>
<gene>
    <name evidence="3" type="ORF">B9M88_08090</name>
    <name evidence="2" type="ORF">GLV84_06145</name>
</gene>
<keyword evidence="1" id="KW-0472">Membrane</keyword>
<feature type="transmembrane region" description="Helical" evidence="1">
    <location>
        <begin position="161"/>
        <end position="188"/>
    </location>
</feature>
<dbReference type="Proteomes" id="UP000646308">
    <property type="component" value="Unassembled WGS sequence"/>
</dbReference>
<reference evidence="2" key="2">
    <citation type="submission" date="2019-11" db="EMBL/GenBank/DDBJ databases">
        <title>Whole genome comparisons of Staphylococcus agnetis isolates from cattle and chickens.</title>
        <authorList>
            <person name="Rhoads D."/>
            <person name="Shwani A."/>
            <person name="Adkins P."/>
            <person name="Calcutt M."/>
            <person name="Middleton J."/>
        </authorList>
    </citation>
    <scope>NUCLEOTIDE SEQUENCE</scope>
    <source>
        <strain evidence="2">1387</strain>
    </source>
</reference>
<evidence type="ECO:0000313" key="5">
    <source>
        <dbReference type="Proteomes" id="UP000646308"/>
    </source>
</evidence>
<evidence type="ECO:0000313" key="3">
    <source>
        <dbReference type="EMBL" id="OTW30714.1"/>
    </source>
</evidence>
<dbReference type="Proteomes" id="UP000195208">
    <property type="component" value="Unassembled WGS sequence"/>
</dbReference>
<feature type="transmembrane region" description="Helical" evidence="1">
    <location>
        <begin position="20"/>
        <end position="45"/>
    </location>
</feature>
<evidence type="ECO:0000256" key="1">
    <source>
        <dbReference type="SAM" id="Phobius"/>
    </source>
</evidence>
<feature type="transmembrane region" description="Helical" evidence="1">
    <location>
        <begin position="259"/>
        <end position="288"/>
    </location>
</feature>
<evidence type="ECO:0008006" key="6">
    <source>
        <dbReference type="Google" id="ProtNLM"/>
    </source>
</evidence>